<dbReference type="HOGENOM" id="CLU_1497162_0_0_1"/>
<evidence type="ECO:0000313" key="2">
    <source>
        <dbReference type="EMBL" id="KIJ46745.1"/>
    </source>
</evidence>
<evidence type="ECO:0000256" key="1">
    <source>
        <dbReference type="SAM" id="MobiDB-lite"/>
    </source>
</evidence>
<protein>
    <submittedName>
        <fullName evidence="2">Uncharacterized protein</fullName>
    </submittedName>
</protein>
<dbReference type="EMBL" id="KN837106">
    <property type="protein sequence ID" value="KIJ46745.1"/>
    <property type="molecule type" value="Genomic_DNA"/>
</dbReference>
<accession>A0A0C9UUK1</accession>
<feature type="compositionally biased region" description="Basic residues" evidence="1">
    <location>
        <begin position="174"/>
        <end position="186"/>
    </location>
</feature>
<feature type="compositionally biased region" description="Basic and acidic residues" evidence="1">
    <location>
        <begin position="161"/>
        <end position="173"/>
    </location>
</feature>
<gene>
    <name evidence="2" type="ORF">M422DRAFT_249913</name>
</gene>
<sequence>MPQTGKKVCAACGKHKMKCEFFDKTVWAVMDGSKQIVDSMRELVGLERKREAGRLEGVWYDHQKFMMEVEQPAAMDSMAADAKLLQLLELKSKGVEILADLEKQIHMKRGLVQDTLKEHTEDLTERMDAIQKRTAWTKNGLPKLNQESTPVPLAAAQGTKRKGDNEGNHVEGSKKKKKKKNPGGKL</sequence>
<keyword evidence="3" id="KW-1185">Reference proteome</keyword>
<name>A0A0C9UUK1_SPHS4</name>
<evidence type="ECO:0000313" key="3">
    <source>
        <dbReference type="Proteomes" id="UP000054279"/>
    </source>
</evidence>
<dbReference type="Proteomes" id="UP000054279">
    <property type="component" value="Unassembled WGS sequence"/>
</dbReference>
<reference evidence="2 3" key="1">
    <citation type="submission" date="2014-06" db="EMBL/GenBank/DDBJ databases">
        <title>Evolutionary Origins and Diversification of the Mycorrhizal Mutualists.</title>
        <authorList>
            <consortium name="DOE Joint Genome Institute"/>
            <consortium name="Mycorrhizal Genomics Consortium"/>
            <person name="Kohler A."/>
            <person name="Kuo A."/>
            <person name="Nagy L.G."/>
            <person name="Floudas D."/>
            <person name="Copeland A."/>
            <person name="Barry K.W."/>
            <person name="Cichocki N."/>
            <person name="Veneault-Fourrey C."/>
            <person name="LaButti K."/>
            <person name="Lindquist E.A."/>
            <person name="Lipzen A."/>
            <person name="Lundell T."/>
            <person name="Morin E."/>
            <person name="Murat C."/>
            <person name="Riley R."/>
            <person name="Ohm R."/>
            <person name="Sun H."/>
            <person name="Tunlid A."/>
            <person name="Henrissat B."/>
            <person name="Grigoriev I.V."/>
            <person name="Hibbett D.S."/>
            <person name="Martin F."/>
        </authorList>
    </citation>
    <scope>NUCLEOTIDE SEQUENCE [LARGE SCALE GENOMIC DNA]</scope>
    <source>
        <strain evidence="2 3">SS14</strain>
    </source>
</reference>
<proteinExistence type="predicted"/>
<feature type="region of interest" description="Disordered" evidence="1">
    <location>
        <begin position="135"/>
        <end position="186"/>
    </location>
</feature>
<dbReference type="AlphaFoldDB" id="A0A0C9UUK1"/>
<organism evidence="2 3">
    <name type="scientific">Sphaerobolus stellatus (strain SS14)</name>
    <dbReference type="NCBI Taxonomy" id="990650"/>
    <lineage>
        <taxon>Eukaryota</taxon>
        <taxon>Fungi</taxon>
        <taxon>Dikarya</taxon>
        <taxon>Basidiomycota</taxon>
        <taxon>Agaricomycotina</taxon>
        <taxon>Agaricomycetes</taxon>
        <taxon>Phallomycetidae</taxon>
        <taxon>Geastrales</taxon>
        <taxon>Sphaerobolaceae</taxon>
        <taxon>Sphaerobolus</taxon>
    </lineage>
</organism>